<feature type="region of interest" description="Disordered" evidence="1">
    <location>
        <begin position="123"/>
        <end position="152"/>
    </location>
</feature>
<organism evidence="3">
    <name type="scientific">Acididesulfobacillus acetoxydans</name>
    <dbReference type="NCBI Taxonomy" id="1561005"/>
    <lineage>
        <taxon>Bacteria</taxon>
        <taxon>Bacillati</taxon>
        <taxon>Bacillota</taxon>
        <taxon>Clostridia</taxon>
        <taxon>Eubacteriales</taxon>
        <taxon>Peptococcaceae</taxon>
        <taxon>Acididesulfobacillus</taxon>
    </lineage>
</organism>
<name>A0A8S0W806_9FIRM</name>
<dbReference type="InterPro" id="IPR012912">
    <property type="entry name" value="Plasmid_pRiA4b_Orf3-like"/>
</dbReference>
<evidence type="ECO:0000256" key="1">
    <source>
        <dbReference type="SAM" id="MobiDB-lite"/>
    </source>
</evidence>
<evidence type="ECO:0000313" key="4">
    <source>
        <dbReference type="EMBL" id="CEJ07176.1"/>
    </source>
</evidence>
<accession>A0A8S0W806</accession>
<dbReference type="Pfam" id="PF07929">
    <property type="entry name" value="PRiA4_ORF3"/>
    <property type="match status" value="1"/>
</dbReference>
<proteinExistence type="predicted"/>
<dbReference type="EMBL" id="LR746496">
    <property type="protein sequence ID" value="CAA7601349.1"/>
    <property type="molecule type" value="Genomic_DNA"/>
</dbReference>
<dbReference type="EMBL" id="CDGJ01000042">
    <property type="protein sequence ID" value="CEJ07176.1"/>
    <property type="molecule type" value="Genomic_DNA"/>
</dbReference>
<protein>
    <submittedName>
        <fullName evidence="4">Plasmid pRiA4b ORF-3 protein</fullName>
    </submittedName>
    <submittedName>
        <fullName evidence="3">Protein MM3350-like domain protein</fullName>
    </submittedName>
</protein>
<dbReference type="Gene3D" id="3.10.290.30">
    <property type="entry name" value="MM3350-like"/>
    <property type="match status" value="1"/>
</dbReference>
<dbReference type="AlphaFoldDB" id="A0A8S0W806"/>
<evidence type="ECO:0000313" key="3">
    <source>
        <dbReference type="EMBL" id="CAA7601349.1"/>
    </source>
</evidence>
<dbReference type="PANTHER" id="PTHR41878:SF1">
    <property type="entry name" value="TNPR PROTEIN"/>
    <property type="match status" value="1"/>
</dbReference>
<dbReference type="KEGG" id="aacx:DEACI_2015"/>
<evidence type="ECO:0000259" key="2">
    <source>
        <dbReference type="Pfam" id="PF07929"/>
    </source>
</evidence>
<reference evidence="3" key="2">
    <citation type="submission" date="2020-01" db="EMBL/GenBank/DDBJ databases">
        <authorList>
            <person name="Hornung B."/>
        </authorList>
    </citation>
    <scope>NUCLEOTIDE SEQUENCE</scope>
    <source>
        <strain evidence="3">PacBioINE</strain>
    </source>
</reference>
<evidence type="ECO:0000313" key="5">
    <source>
        <dbReference type="Proteomes" id="UP001071230"/>
    </source>
</evidence>
<dbReference type="SUPFAM" id="SSF159941">
    <property type="entry name" value="MM3350-like"/>
    <property type="match status" value="1"/>
</dbReference>
<dbReference type="Proteomes" id="UP001071230">
    <property type="component" value="Unassembled WGS sequence"/>
</dbReference>
<keyword evidence="5" id="KW-1185">Reference proteome</keyword>
<dbReference type="InterPro" id="IPR024047">
    <property type="entry name" value="MM3350-like_sf"/>
</dbReference>
<gene>
    <name evidence="4" type="ORF">DEACI_1634</name>
    <name evidence="3" type="ORF">DEACI_2015</name>
</gene>
<dbReference type="RefSeq" id="WP_240984889.1">
    <property type="nucleotide sequence ID" value="NZ_CDGJ01000042.1"/>
</dbReference>
<feature type="domain" description="Plasmid pRiA4b Orf3-like" evidence="2">
    <location>
        <begin position="27"/>
        <end position="142"/>
    </location>
</feature>
<reference evidence="4" key="1">
    <citation type="submission" date="2014-11" db="EMBL/GenBank/DDBJ databases">
        <authorList>
            <person name="Hornung B.V."/>
        </authorList>
    </citation>
    <scope>NUCLEOTIDE SEQUENCE</scope>
    <source>
        <strain evidence="4">INE</strain>
    </source>
</reference>
<dbReference type="PANTHER" id="PTHR41878">
    <property type="entry name" value="LEXA REPRESSOR-RELATED"/>
    <property type="match status" value="1"/>
</dbReference>
<sequence>MLKVRRTLVRRTKKFQEGTYLIKVSWRKGVWRKIELAAHHTLEDLHQAIQQVFDFDDDHLYSFFMDNKKWSHASYSSPLDESGPHADQVTLGELALEPGQSFLYLFDYGDEWEFKLKVEGIDPAKPLPLKPRLVAERGAAPEQYPDNEDWDE</sequence>
<dbReference type="Proteomes" id="UP000836597">
    <property type="component" value="Chromosome"/>
</dbReference>